<reference evidence="2" key="1">
    <citation type="submission" date="2019-12" db="EMBL/GenBank/DDBJ databases">
        <title>Genome sequencing and annotation of Brassica cretica.</title>
        <authorList>
            <person name="Studholme D.J."/>
            <person name="Sarris P.F."/>
        </authorList>
    </citation>
    <scope>NUCLEOTIDE SEQUENCE</scope>
    <source>
        <strain evidence="2">PFS-102/07</strain>
        <tissue evidence="2">Leaf</tissue>
    </source>
</reference>
<dbReference type="PANTHER" id="PTHR42695:SF9">
    <property type="entry name" value="GAMMA-GLUTAMYL PEPTIDASE 2-RELATED"/>
    <property type="match status" value="1"/>
</dbReference>
<dbReference type="GO" id="GO:0005829">
    <property type="term" value="C:cytosol"/>
    <property type="evidence" value="ECO:0007669"/>
    <property type="project" value="UniProtKB-SubCell"/>
</dbReference>
<sequence>MGLRSITIAKDSVKPGGYFGDKTPNSLAIIKCHQDEVWELPESATLLAYSDKYNQDLADKAKATMEDAEPDRKQWQTLCKNFLKGKTDQI</sequence>
<organism evidence="2">
    <name type="scientific">Brassica cretica</name>
    <name type="common">Mustard</name>
    <dbReference type="NCBI Taxonomy" id="69181"/>
    <lineage>
        <taxon>Eukaryota</taxon>
        <taxon>Viridiplantae</taxon>
        <taxon>Streptophyta</taxon>
        <taxon>Embryophyta</taxon>
        <taxon>Tracheophyta</taxon>
        <taxon>Spermatophyta</taxon>
        <taxon>Magnoliopsida</taxon>
        <taxon>eudicotyledons</taxon>
        <taxon>Gunneridae</taxon>
        <taxon>Pentapetalae</taxon>
        <taxon>rosids</taxon>
        <taxon>malvids</taxon>
        <taxon>Brassicales</taxon>
        <taxon>Brassicaceae</taxon>
        <taxon>Brassiceae</taxon>
        <taxon>Brassica</taxon>
    </lineage>
</organism>
<dbReference type="PANTHER" id="PTHR42695">
    <property type="entry name" value="GLUTAMINE AMIDOTRANSFERASE YLR126C-RELATED"/>
    <property type="match status" value="1"/>
</dbReference>
<dbReference type="InterPro" id="IPR044992">
    <property type="entry name" value="ChyE-like"/>
</dbReference>
<evidence type="ECO:0000313" key="2">
    <source>
        <dbReference type="EMBL" id="KAF2591224.1"/>
    </source>
</evidence>
<comment type="caution">
    <text evidence="2">The sequence shown here is derived from an EMBL/GenBank/DDBJ whole genome shotgun (WGS) entry which is preliminary data.</text>
</comment>
<dbReference type="EMBL" id="QGKY02000190">
    <property type="protein sequence ID" value="KAF2591224.1"/>
    <property type="molecule type" value="Genomic_DNA"/>
</dbReference>
<dbReference type="AlphaFoldDB" id="A0A8S9K986"/>
<protein>
    <submittedName>
        <fullName evidence="2">Uncharacterized protein</fullName>
    </submittedName>
</protein>
<evidence type="ECO:0000256" key="1">
    <source>
        <dbReference type="ARBA" id="ARBA00004514"/>
    </source>
</evidence>
<comment type="subcellular location">
    <subcellularLocation>
        <location evidence="1">Cytoplasm</location>
        <location evidence="1">Cytosol</location>
    </subcellularLocation>
</comment>
<gene>
    <name evidence="2" type="ORF">F2Q70_00041376</name>
</gene>
<name>A0A8S9K986_BRACR</name>
<accession>A0A8S9K986</accession>
<proteinExistence type="predicted"/>
<dbReference type="SUPFAM" id="SSF52317">
    <property type="entry name" value="Class I glutamine amidotransferase-like"/>
    <property type="match status" value="1"/>
</dbReference>
<dbReference type="InterPro" id="IPR029062">
    <property type="entry name" value="Class_I_gatase-like"/>
</dbReference>